<evidence type="ECO:0000256" key="2">
    <source>
        <dbReference type="ARBA" id="ARBA00022908"/>
    </source>
</evidence>
<sequence>MATKFTQGLVDRARDEHPAGTQLYDTEVRGLRLVIGKRSSSYKLVTSVNDGTGRAVSLMIGRANEVSLRTARQQAIEANVMARRGEDPRLRKDGIPTLRQALEKYLKARGDDLRPKTHQSYKSLTVGPKAPLAKIGDLPMHLLDRQTCAKLHEELAEKRGPATANGALRLARLLLNDVARVYDLPPNPVTRGVRFAKDRTRDWAVPLEGMPTLWARLDAMEKVKKRLCWQTMLMTGLRSNEARSMRWANLDDQGVLLVPSPKGGEERAFRVPIPWSLIEDLGVLRGKSEFVFPARTRTGYIDQLKRSEKFPYSPHMMRHTYRTLALEAGVSVETAMILLNHKTNDISSRYVTRANLTGYLRGEVEKVAATIRKAAGGRSVAISEQISV</sequence>
<dbReference type="RefSeq" id="WP_013301307.1">
    <property type="nucleotide sequence ID" value="NC_014414.1"/>
</dbReference>
<dbReference type="InterPro" id="IPR011010">
    <property type="entry name" value="DNA_brk_join_enz"/>
</dbReference>
<name>E0TCH7_PARBH</name>
<dbReference type="GO" id="GO:0015074">
    <property type="term" value="P:DNA integration"/>
    <property type="evidence" value="ECO:0007669"/>
    <property type="project" value="UniProtKB-KW"/>
</dbReference>
<dbReference type="EMBL" id="CP002156">
    <property type="protein sequence ID" value="ADM10333.1"/>
    <property type="molecule type" value="Genomic_DNA"/>
</dbReference>
<dbReference type="InterPro" id="IPR038488">
    <property type="entry name" value="Integrase_DNA-bd_sf"/>
</dbReference>
<keyword evidence="2" id="KW-0229">DNA integration</keyword>
<dbReference type="STRING" id="314260.PB2503_11439"/>
<dbReference type="GO" id="GO:0006310">
    <property type="term" value="P:DNA recombination"/>
    <property type="evidence" value="ECO:0007669"/>
    <property type="project" value="UniProtKB-KW"/>
</dbReference>
<dbReference type="InterPro" id="IPR050808">
    <property type="entry name" value="Phage_Integrase"/>
</dbReference>
<reference evidence="6 7" key="2">
    <citation type="journal article" date="2011" name="J. Bacteriol.">
        <title>Complete genome sequence of strain HTCC2503T of Parvularcula bermudensis, the type species of the order "Parvularculales" in the class Alphaproteobacteria.</title>
        <authorList>
            <person name="Oh H.M."/>
            <person name="Kang I."/>
            <person name="Vergin K.L."/>
            <person name="Kang D."/>
            <person name="Rhee K.H."/>
            <person name="Giovannoni S.J."/>
            <person name="Cho J.C."/>
        </authorList>
    </citation>
    <scope>NUCLEOTIDE SEQUENCE [LARGE SCALE GENOMIC DNA]</scope>
    <source>
        <strain evidence="7">ATCC BAA-594 / HTCC2503 / KCTC 12087</strain>
    </source>
</reference>
<accession>E0TCH7</accession>
<proteinExistence type="inferred from homology"/>
<protein>
    <recommendedName>
        <fullName evidence="5">Tyr recombinase domain-containing protein</fullName>
    </recommendedName>
</protein>
<feature type="domain" description="Tyr recombinase" evidence="5">
    <location>
        <begin position="200"/>
        <end position="365"/>
    </location>
</feature>
<evidence type="ECO:0000256" key="4">
    <source>
        <dbReference type="ARBA" id="ARBA00023172"/>
    </source>
</evidence>
<dbReference type="PROSITE" id="PS51898">
    <property type="entry name" value="TYR_RECOMBINASE"/>
    <property type="match status" value="1"/>
</dbReference>
<dbReference type="InterPro" id="IPR025166">
    <property type="entry name" value="Integrase_DNA_bind_dom"/>
</dbReference>
<dbReference type="Pfam" id="PF13356">
    <property type="entry name" value="Arm-DNA-bind_3"/>
    <property type="match status" value="1"/>
</dbReference>
<dbReference type="PANTHER" id="PTHR30629:SF2">
    <property type="entry name" value="PROPHAGE INTEGRASE INTS-RELATED"/>
    <property type="match status" value="1"/>
</dbReference>
<dbReference type="Gene3D" id="1.10.150.130">
    <property type="match status" value="1"/>
</dbReference>
<evidence type="ECO:0000256" key="3">
    <source>
        <dbReference type="ARBA" id="ARBA00023125"/>
    </source>
</evidence>
<dbReference type="InterPro" id="IPR002104">
    <property type="entry name" value="Integrase_catalytic"/>
</dbReference>
<dbReference type="PANTHER" id="PTHR30629">
    <property type="entry name" value="PROPHAGE INTEGRASE"/>
    <property type="match status" value="1"/>
</dbReference>
<dbReference type="OrthoDB" id="6388170at2"/>
<comment type="similarity">
    <text evidence="1">Belongs to the 'phage' integrase family.</text>
</comment>
<keyword evidence="7" id="KW-1185">Reference proteome</keyword>
<dbReference type="HOGENOM" id="CLU_027562_49_0_5"/>
<dbReference type="KEGG" id="pbr:PB2503_11439"/>
<dbReference type="Pfam" id="PF00589">
    <property type="entry name" value="Phage_integrase"/>
    <property type="match status" value="1"/>
</dbReference>
<keyword evidence="3" id="KW-0238">DNA-binding</keyword>
<evidence type="ECO:0000313" key="7">
    <source>
        <dbReference type="Proteomes" id="UP000001302"/>
    </source>
</evidence>
<evidence type="ECO:0000256" key="1">
    <source>
        <dbReference type="ARBA" id="ARBA00008857"/>
    </source>
</evidence>
<dbReference type="InterPro" id="IPR010998">
    <property type="entry name" value="Integrase_recombinase_N"/>
</dbReference>
<dbReference type="SUPFAM" id="SSF56349">
    <property type="entry name" value="DNA breaking-rejoining enzymes"/>
    <property type="match status" value="1"/>
</dbReference>
<dbReference type="eggNOG" id="COG0582">
    <property type="taxonomic scope" value="Bacteria"/>
</dbReference>
<dbReference type="Gene3D" id="1.10.443.10">
    <property type="entry name" value="Intergrase catalytic core"/>
    <property type="match status" value="1"/>
</dbReference>
<dbReference type="Proteomes" id="UP000001302">
    <property type="component" value="Chromosome"/>
</dbReference>
<dbReference type="InterPro" id="IPR013762">
    <property type="entry name" value="Integrase-like_cat_sf"/>
</dbReference>
<evidence type="ECO:0000313" key="6">
    <source>
        <dbReference type="EMBL" id="ADM10333.1"/>
    </source>
</evidence>
<dbReference type="GO" id="GO:0003677">
    <property type="term" value="F:DNA binding"/>
    <property type="evidence" value="ECO:0007669"/>
    <property type="project" value="UniProtKB-KW"/>
</dbReference>
<gene>
    <name evidence="6" type="ordered locus">PB2503_11439</name>
</gene>
<reference evidence="7" key="1">
    <citation type="submission" date="2010-08" db="EMBL/GenBank/DDBJ databases">
        <title>Genome sequence of Parvularcula bermudensis HTCC2503.</title>
        <authorList>
            <person name="Kang D.-M."/>
            <person name="Oh H.-M."/>
            <person name="Cho J.-C."/>
        </authorList>
    </citation>
    <scope>NUCLEOTIDE SEQUENCE [LARGE SCALE GENOMIC DNA]</scope>
    <source>
        <strain evidence="7">ATCC BAA-594 / HTCC2503 / KCTC 12087</strain>
    </source>
</reference>
<dbReference type="Gene3D" id="3.30.160.390">
    <property type="entry name" value="Integrase, DNA-binding domain"/>
    <property type="match status" value="1"/>
</dbReference>
<keyword evidence="4" id="KW-0233">DNA recombination</keyword>
<organism evidence="6 7">
    <name type="scientific">Parvularcula bermudensis (strain ATCC BAA-594 / HTCC2503 / KCTC 12087)</name>
    <dbReference type="NCBI Taxonomy" id="314260"/>
    <lineage>
        <taxon>Bacteria</taxon>
        <taxon>Pseudomonadati</taxon>
        <taxon>Pseudomonadota</taxon>
        <taxon>Alphaproteobacteria</taxon>
        <taxon>Parvularculales</taxon>
        <taxon>Parvularculaceae</taxon>
        <taxon>Parvularcula</taxon>
    </lineage>
</organism>
<evidence type="ECO:0000259" key="5">
    <source>
        <dbReference type="PROSITE" id="PS51898"/>
    </source>
</evidence>
<dbReference type="AlphaFoldDB" id="E0TCH7"/>